<dbReference type="AlphaFoldDB" id="A0A0F9FN93"/>
<dbReference type="InterPro" id="IPR003710">
    <property type="entry name" value="ApbA"/>
</dbReference>
<dbReference type="PANTHER" id="PTHR21708:SF26">
    <property type="entry name" value="2-DEHYDROPANTOATE 2-REDUCTASE"/>
    <property type="match status" value="1"/>
</dbReference>
<dbReference type="InterPro" id="IPR013328">
    <property type="entry name" value="6PGD_dom2"/>
</dbReference>
<dbReference type="Gene3D" id="3.40.50.720">
    <property type="entry name" value="NAD(P)-binding Rossmann-like Domain"/>
    <property type="match status" value="1"/>
</dbReference>
<dbReference type="Pfam" id="PF02558">
    <property type="entry name" value="ApbA"/>
    <property type="match status" value="1"/>
</dbReference>
<dbReference type="SUPFAM" id="SSF51735">
    <property type="entry name" value="NAD(P)-binding Rossmann-fold domains"/>
    <property type="match status" value="1"/>
</dbReference>
<organism evidence="6">
    <name type="scientific">marine sediment metagenome</name>
    <dbReference type="NCBI Taxonomy" id="412755"/>
    <lineage>
        <taxon>unclassified sequences</taxon>
        <taxon>metagenomes</taxon>
        <taxon>ecological metagenomes</taxon>
    </lineage>
</organism>
<evidence type="ECO:0000313" key="6">
    <source>
        <dbReference type="EMBL" id="KKL87703.1"/>
    </source>
</evidence>
<dbReference type="EMBL" id="LAZR01020762">
    <property type="protein sequence ID" value="KKL87703.1"/>
    <property type="molecule type" value="Genomic_DNA"/>
</dbReference>
<feature type="domain" description="Ketopantoate reductase N-terminal" evidence="4">
    <location>
        <begin position="8"/>
        <end position="152"/>
    </location>
</feature>
<dbReference type="InterPro" id="IPR051402">
    <property type="entry name" value="KPR-Related"/>
</dbReference>
<dbReference type="PANTHER" id="PTHR21708">
    <property type="entry name" value="PROBABLE 2-DEHYDROPANTOATE 2-REDUCTASE"/>
    <property type="match status" value="1"/>
</dbReference>
<sequence>MVNEYRFGIVGVGPTGGIMAAHLANAGHNVVLVDIFKAHMDEIKKNGLLITNFRDFRAKFPLENICYSIDELKNKEVDIIFIAVKAQFLKKILPQIKNVVKSDVTLISLQNGLDTEEIIAEFFGKENSIRIVVNYAGTLDFPGIIRMSFFNSPNYLGILTPSVEEKARKLAEIITLAGLETDFTHEIKKYEWEKCILNTMSPICVTTRKTMKQMMEFKEIRNLIREILIEGIEVARANGIDLKPGFLEYCIDYLDKAGHHKVSMQADIEKGNLSEIEFLNGKIVEYGKIVGISTPINNIFVSLIRGCELPTVHR</sequence>
<dbReference type="InterPro" id="IPR036291">
    <property type="entry name" value="NAD(P)-bd_dom_sf"/>
</dbReference>
<keyword evidence="2" id="KW-0521">NADP</keyword>
<dbReference type="GO" id="GO:0015940">
    <property type="term" value="P:pantothenate biosynthetic process"/>
    <property type="evidence" value="ECO:0007669"/>
    <property type="project" value="InterPro"/>
</dbReference>
<dbReference type="InterPro" id="IPR013332">
    <property type="entry name" value="KPR_N"/>
</dbReference>
<dbReference type="GO" id="GO:0005737">
    <property type="term" value="C:cytoplasm"/>
    <property type="evidence" value="ECO:0007669"/>
    <property type="project" value="TreeGrafter"/>
</dbReference>
<dbReference type="InterPro" id="IPR008927">
    <property type="entry name" value="6-PGluconate_DH-like_C_sf"/>
</dbReference>
<evidence type="ECO:0000256" key="1">
    <source>
        <dbReference type="ARBA" id="ARBA00007870"/>
    </source>
</evidence>
<feature type="domain" description="Ketopantoate reductase C-terminal" evidence="5">
    <location>
        <begin position="187"/>
        <end position="306"/>
    </location>
</feature>
<dbReference type="SUPFAM" id="SSF48179">
    <property type="entry name" value="6-phosphogluconate dehydrogenase C-terminal domain-like"/>
    <property type="match status" value="1"/>
</dbReference>
<dbReference type="InterPro" id="IPR013752">
    <property type="entry name" value="KPA_reductase"/>
</dbReference>
<dbReference type="Gene3D" id="1.10.1040.10">
    <property type="entry name" value="N-(1-d-carboxylethyl)-l-norvaline Dehydrogenase, domain 2"/>
    <property type="match status" value="1"/>
</dbReference>
<protein>
    <recommendedName>
        <fullName evidence="7">2-dehydropantoate 2-reductase</fullName>
    </recommendedName>
</protein>
<evidence type="ECO:0000256" key="2">
    <source>
        <dbReference type="ARBA" id="ARBA00022857"/>
    </source>
</evidence>
<comment type="similarity">
    <text evidence="1">Belongs to the ketopantoate reductase family.</text>
</comment>
<dbReference type="Pfam" id="PF08546">
    <property type="entry name" value="ApbA_C"/>
    <property type="match status" value="1"/>
</dbReference>
<name>A0A0F9FN93_9ZZZZ</name>
<dbReference type="GO" id="GO:0008677">
    <property type="term" value="F:2-dehydropantoate 2-reductase activity"/>
    <property type="evidence" value="ECO:0007669"/>
    <property type="project" value="InterPro"/>
</dbReference>
<dbReference type="NCBIfam" id="TIGR00745">
    <property type="entry name" value="apbA_panE"/>
    <property type="match status" value="1"/>
</dbReference>
<evidence type="ECO:0000259" key="5">
    <source>
        <dbReference type="Pfam" id="PF08546"/>
    </source>
</evidence>
<comment type="caution">
    <text evidence="6">The sequence shown here is derived from an EMBL/GenBank/DDBJ whole genome shotgun (WGS) entry which is preliminary data.</text>
</comment>
<dbReference type="FunFam" id="1.10.1040.10:FF:000017">
    <property type="entry name" value="2-dehydropantoate 2-reductase"/>
    <property type="match status" value="1"/>
</dbReference>
<proteinExistence type="inferred from homology"/>
<evidence type="ECO:0008006" key="7">
    <source>
        <dbReference type="Google" id="ProtNLM"/>
    </source>
</evidence>
<evidence type="ECO:0000256" key="3">
    <source>
        <dbReference type="ARBA" id="ARBA00023002"/>
    </source>
</evidence>
<gene>
    <name evidence="6" type="ORF">LCGC14_1932060</name>
</gene>
<keyword evidence="3" id="KW-0560">Oxidoreductase</keyword>
<accession>A0A0F9FN93</accession>
<reference evidence="6" key="1">
    <citation type="journal article" date="2015" name="Nature">
        <title>Complex archaea that bridge the gap between prokaryotes and eukaryotes.</title>
        <authorList>
            <person name="Spang A."/>
            <person name="Saw J.H."/>
            <person name="Jorgensen S.L."/>
            <person name="Zaremba-Niedzwiedzka K."/>
            <person name="Martijn J."/>
            <person name="Lind A.E."/>
            <person name="van Eijk R."/>
            <person name="Schleper C."/>
            <person name="Guy L."/>
            <person name="Ettema T.J."/>
        </authorList>
    </citation>
    <scope>NUCLEOTIDE SEQUENCE</scope>
</reference>
<evidence type="ECO:0000259" key="4">
    <source>
        <dbReference type="Pfam" id="PF02558"/>
    </source>
</evidence>